<evidence type="ECO:0000259" key="4">
    <source>
        <dbReference type="Pfam" id="PF00535"/>
    </source>
</evidence>
<name>A0A174EU50_9FIRM</name>
<dbReference type="AlphaFoldDB" id="A0A174EU50"/>
<reference evidence="5 6" key="1">
    <citation type="submission" date="2015-09" db="EMBL/GenBank/DDBJ databases">
        <authorList>
            <consortium name="Pathogen Informatics"/>
        </authorList>
    </citation>
    <scope>NUCLEOTIDE SEQUENCE [LARGE SCALE GENOMIC DNA]</scope>
    <source>
        <strain evidence="5 6">2789STDY5834861</strain>
    </source>
</reference>
<comment type="similarity">
    <text evidence="1">Belongs to the glycosyltransferase 2 family.</text>
</comment>
<protein>
    <submittedName>
        <fullName evidence="5">Putative glycosyl transferase</fullName>
    </submittedName>
</protein>
<dbReference type="GO" id="GO:0016757">
    <property type="term" value="F:glycosyltransferase activity"/>
    <property type="evidence" value="ECO:0007669"/>
    <property type="project" value="UniProtKB-KW"/>
</dbReference>
<dbReference type="InterPro" id="IPR050834">
    <property type="entry name" value="Glycosyltransf_2"/>
</dbReference>
<dbReference type="RefSeq" id="WP_081026512.1">
    <property type="nucleotide sequence ID" value="NZ_CYZP01000027.1"/>
</dbReference>
<keyword evidence="2" id="KW-0328">Glycosyltransferase</keyword>
<feature type="domain" description="Glycosyltransferase 2-like" evidence="4">
    <location>
        <begin position="14"/>
        <end position="142"/>
    </location>
</feature>
<dbReference type="PANTHER" id="PTHR43685">
    <property type="entry name" value="GLYCOSYLTRANSFERASE"/>
    <property type="match status" value="1"/>
</dbReference>
<dbReference type="EMBL" id="CYZP01000027">
    <property type="protein sequence ID" value="CUO40847.1"/>
    <property type="molecule type" value="Genomic_DNA"/>
</dbReference>
<dbReference type="InterPro" id="IPR001173">
    <property type="entry name" value="Glyco_trans_2-like"/>
</dbReference>
<dbReference type="Pfam" id="PF00535">
    <property type="entry name" value="Glycos_transf_2"/>
    <property type="match status" value="1"/>
</dbReference>
<accession>A0A174EU50</accession>
<dbReference type="Proteomes" id="UP000095645">
    <property type="component" value="Unassembled WGS sequence"/>
</dbReference>
<evidence type="ECO:0000256" key="1">
    <source>
        <dbReference type="ARBA" id="ARBA00006739"/>
    </source>
</evidence>
<evidence type="ECO:0000256" key="2">
    <source>
        <dbReference type="ARBA" id="ARBA00022676"/>
    </source>
</evidence>
<dbReference type="PANTHER" id="PTHR43685:SF5">
    <property type="entry name" value="GLYCOSYLTRANSFERASE EPSE-RELATED"/>
    <property type="match status" value="1"/>
</dbReference>
<gene>
    <name evidence="5" type="ORF">ERS852476_02777</name>
</gene>
<dbReference type="InterPro" id="IPR029044">
    <property type="entry name" value="Nucleotide-diphossugar_trans"/>
</dbReference>
<evidence type="ECO:0000256" key="3">
    <source>
        <dbReference type="ARBA" id="ARBA00022679"/>
    </source>
</evidence>
<proteinExistence type="inferred from homology"/>
<organism evidence="5 6">
    <name type="scientific">Blautia obeum</name>
    <dbReference type="NCBI Taxonomy" id="40520"/>
    <lineage>
        <taxon>Bacteria</taxon>
        <taxon>Bacillati</taxon>
        <taxon>Bacillota</taxon>
        <taxon>Clostridia</taxon>
        <taxon>Lachnospirales</taxon>
        <taxon>Lachnospiraceae</taxon>
        <taxon>Blautia</taxon>
    </lineage>
</organism>
<dbReference type="SUPFAM" id="SSF53448">
    <property type="entry name" value="Nucleotide-diphospho-sugar transferases"/>
    <property type="match status" value="1"/>
</dbReference>
<dbReference type="Gene3D" id="3.90.550.10">
    <property type="entry name" value="Spore Coat Polysaccharide Biosynthesis Protein SpsA, Chain A"/>
    <property type="match status" value="1"/>
</dbReference>
<evidence type="ECO:0000313" key="6">
    <source>
        <dbReference type="Proteomes" id="UP000095645"/>
    </source>
</evidence>
<evidence type="ECO:0000313" key="5">
    <source>
        <dbReference type="EMBL" id="CUO40847.1"/>
    </source>
</evidence>
<sequence length="276" mass="32220">MMQNSKYTVLMSVYYKEKPEYLSLSIESMLNQTVKPDEFIIVKDGPLTTELDEVINNFVTAYPKTFNIIVNETNLGLGPALAKGIENSKNELIARMDSDDYVVSTRCERQLEKFREDPKLGMVGSYEAEFVDDIDNVISIHRVPSENDEIERFMHRRCSVLHPTVMYKKSAVLKSGNYQSVLLYEDYDLFARMVLEYHIKSYNIPEPLYYIRTSEDFFKRRGGIKYAKTVLKFKWGQYRKGYMSLMDFCISGLGQAFVCVLPNSLRKSFYMKFLRK</sequence>
<keyword evidence="3 5" id="KW-0808">Transferase</keyword>